<dbReference type="EMBL" id="SOZJ01000008">
    <property type="protein sequence ID" value="TGJ63814.1"/>
    <property type="molecule type" value="Genomic_DNA"/>
</dbReference>
<evidence type="ECO:0000313" key="4">
    <source>
        <dbReference type="Proteomes" id="UP000297595"/>
    </source>
</evidence>
<accession>A0A8H2DQK8</accession>
<sequence>MRGSPINIKMKREVPPANHQSSLENATADAPDNRSEEVGLFYPEYDKPYEQPVFKYGGDGGGIDVKREDITNIRSQRECTPPSDSEPNTTEKIPVQFQNITNDTVPEDYPDTKSITQEPSSKRPFYKLQYSAILQNFQATLQNFQTILQNFQTILKNETTEIIKITSTLVYKITKYSIILFLVLLIGGIVPFHLIALIFPDPTCRIFNPYTPDSLAILSPCSTSTWLVIPEPDRFFARAVYQSSSFGDLQKVSSKSDSLPSKITGTRHEFRKILMELTVGTADVSSMANLYSLIPEYNHLLDAVIDGMYDCSSKTHSLIDDAITYTSWTNAALRRIDSKNSSALTSLFYYRRWWPYKKSFAETELERAFDEYAVKMEDLAGSVYDRYVELGRHLVEFERKLDSIANALNMGRDTFEKTKMTEKSFWKVLIGSQPYKQKMEDLDRKSELFAAVYKSSMEGLQIVDATKLALSQTRTGIRHLREEVGKATLPRGKEWSLKLTMRLLENSVAELRASKAYRVGYP</sequence>
<evidence type="ECO:0000256" key="1">
    <source>
        <dbReference type="SAM" id="MobiDB-lite"/>
    </source>
</evidence>
<dbReference type="AlphaFoldDB" id="A0A8H2DQK8"/>
<evidence type="ECO:0000256" key="2">
    <source>
        <dbReference type="SAM" id="Phobius"/>
    </source>
</evidence>
<feature type="transmembrane region" description="Helical" evidence="2">
    <location>
        <begin position="178"/>
        <end position="199"/>
    </location>
</feature>
<protein>
    <submittedName>
        <fullName evidence="3">Uncharacterized protein</fullName>
    </submittedName>
</protein>
<feature type="region of interest" description="Disordered" evidence="1">
    <location>
        <begin position="1"/>
        <end position="36"/>
    </location>
</feature>
<keyword evidence="2" id="KW-0812">Transmembrane</keyword>
<comment type="caution">
    <text evidence="3">The sequence shown here is derived from an EMBL/GenBank/DDBJ whole genome shotgun (WGS) entry which is preliminary data.</text>
</comment>
<reference evidence="3 4" key="1">
    <citation type="submission" date="2019-03" db="EMBL/GenBank/DDBJ databases">
        <title>Nematode-trapping fungi genome.</title>
        <authorList>
            <person name="Vidal-Diez De Ulzurrun G."/>
        </authorList>
    </citation>
    <scope>NUCLEOTIDE SEQUENCE [LARGE SCALE GENOMIC DNA]</scope>
    <source>
        <strain evidence="3 4">TWF154</strain>
    </source>
</reference>
<evidence type="ECO:0000313" key="3">
    <source>
        <dbReference type="EMBL" id="TGJ63814.1"/>
    </source>
</evidence>
<organism evidence="3 4">
    <name type="scientific">Orbilia oligospora</name>
    <name type="common">Nematode-trapping fungus</name>
    <name type="synonym">Arthrobotrys oligospora</name>
    <dbReference type="NCBI Taxonomy" id="2813651"/>
    <lineage>
        <taxon>Eukaryota</taxon>
        <taxon>Fungi</taxon>
        <taxon>Dikarya</taxon>
        <taxon>Ascomycota</taxon>
        <taxon>Pezizomycotina</taxon>
        <taxon>Orbiliomycetes</taxon>
        <taxon>Orbiliales</taxon>
        <taxon>Orbiliaceae</taxon>
        <taxon>Orbilia</taxon>
    </lineage>
</organism>
<gene>
    <name evidence="3" type="ORF">EYR41_011704</name>
</gene>
<name>A0A8H2DQK8_ORBOL</name>
<proteinExistence type="predicted"/>
<keyword evidence="2" id="KW-0472">Membrane</keyword>
<dbReference type="Proteomes" id="UP000297595">
    <property type="component" value="Unassembled WGS sequence"/>
</dbReference>
<keyword evidence="2" id="KW-1133">Transmembrane helix</keyword>